<reference evidence="2" key="1">
    <citation type="submission" date="2022-08" db="EMBL/GenBank/DDBJ databases">
        <title>Genome sequencing of Nocardioides sp. STR2.</title>
        <authorList>
            <person name="So Y."/>
        </authorList>
    </citation>
    <scope>NUCLEOTIDE SEQUENCE</scope>
    <source>
        <strain evidence="2">STR2</strain>
    </source>
</reference>
<evidence type="ECO:0000256" key="1">
    <source>
        <dbReference type="SAM" id="Phobius"/>
    </source>
</evidence>
<dbReference type="Pfam" id="PF10067">
    <property type="entry name" value="DUF2306"/>
    <property type="match status" value="1"/>
</dbReference>
<feature type="transmembrane region" description="Helical" evidence="1">
    <location>
        <begin position="63"/>
        <end position="83"/>
    </location>
</feature>
<proteinExistence type="predicted"/>
<gene>
    <name evidence="2" type="ORF">NYO98_15795</name>
</gene>
<organism evidence="2 3">
    <name type="scientific">Nocardioides pini</name>
    <dbReference type="NCBI Taxonomy" id="2975053"/>
    <lineage>
        <taxon>Bacteria</taxon>
        <taxon>Bacillati</taxon>
        <taxon>Actinomycetota</taxon>
        <taxon>Actinomycetes</taxon>
        <taxon>Propionibacteriales</taxon>
        <taxon>Nocardioidaceae</taxon>
        <taxon>Nocardioides</taxon>
    </lineage>
</organism>
<dbReference type="Proteomes" id="UP001074726">
    <property type="component" value="Unassembled WGS sequence"/>
</dbReference>
<feature type="transmembrane region" description="Helical" evidence="1">
    <location>
        <begin position="195"/>
        <end position="213"/>
    </location>
</feature>
<keyword evidence="3" id="KW-1185">Reference proteome</keyword>
<keyword evidence="1" id="KW-1133">Transmembrane helix</keyword>
<sequence length="226" mass="24606">MTTTASRAGRTDAPPRSRREWWIPASLLALTFVPSVAGAARLVDLSSGRTAENARFFDLPVPVVVHIVGATTYCVLGAFQLMPSFRARRPRWHRWSGRVLVPAGLAAAVSGLVMAVSDRLPAHDNTALMWLRLFFGTLMAVGLVLGLAAIRARDVRTHQRWMARSYAIALGAGTQALVLGPMVLVVDQPGGDLKAAGMGFAWVLNLAVAEWLVRRSQARQSSRRVW</sequence>
<protein>
    <submittedName>
        <fullName evidence="2">DUF2306 domain-containing protein</fullName>
    </submittedName>
</protein>
<accession>A0ABT4CHA7</accession>
<keyword evidence="1" id="KW-0472">Membrane</keyword>
<dbReference type="EMBL" id="JAPPUX010000004">
    <property type="protein sequence ID" value="MCY4727751.1"/>
    <property type="molecule type" value="Genomic_DNA"/>
</dbReference>
<dbReference type="InterPro" id="IPR018750">
    <property type="entry name" value="DUF2306_membrane"/>
</dbReference>
<evidence type="ECO:0000313" key="2">
    <source>
        <dbReference type="EMBL" id="MCY4727751.1"/>
    </source>
</evidence>
<keyword evidence="1" id="KW-0812">Transmembrane</keyword>
<evidence type="ECO:0000313" key="3">
    <source>
        <dbReference type="Proteomes" id="UP001074726"/>
    </source>
</evidence>
<comment type="caution">
    <text evidence="2">The sequence shown here is derived from an EMBL/GenBank/DDBJ whole genome shotgun (WGS) entry which is preliminary data.</text>
</comment>
<feature type="transmembrane region" description="Helical" evidence="1">
    <location>
        <begin position="129"/>
        <end position="150"/>
    </location>
</feature>
<name>A0ABT4CHA7_9ACTN</name>
<dbReference type="RefSeq" id="WP_268112691.1">
    <property type="nucleotide sequence ID" value="NZ_JAPPUX010000004.1"/>
</dbReference>
<feature type="transmembrane region" description="Helical" evidence="1">
    <location>
        <begin position="162"/>
        <end position="183"/>
    </location>
</feature>
<feature type="transmembrane region" description="Helical" evidence="1">
    <location>
        <begin position="95"/>
        <end position="117"/>
    </location>
</feature>
<feature type="transmembrane region" description="Helical" evidence="1">
    <location>
        <begin position="21"/>
        <end position="43"/>
    </location>
</feature>